<protein>
    <submittedName>
        <fullName evidence="1">Uncharacterized protein</fullName>
    </submittedName>
</protein>
<name>A0AAW1TGC8_9CHLO</name>
<keyword evidence="2" id="KW-1185">Reference proteome</keyword>
<dbReference type="Proteomes" id="UP001485043">
    <property type="component" value="Unassembled WGS sequence"/>
</dbReference>
<gene>
    <name evidence="1" type="ORF">WJX84_011108</name>
</gene>
<sequence length="148" mass="16334">MGCCKGMPFANSCSNGWRVSIPGSAEQLLLNALLARGNPTTLFIKSNRLGSGQKGMMSKMAPMQIHMALLQLHILMRFRWKQQYVNTLGTERATGRDLLNALLVKCCDHLFAWSNPNSKTNLGSLQTPLKATCIKRTIAVSAILLQMK</sequence>
<organism evidence="1 2">
    <name type="scientific">Apatococcus fuscideae</name>
    <dbReference type="NCBI Taxonomy" id="2026836"/>
    <lineage>
        <taxon>Eukaryota</taxon>
        <taxon>Viridiplantae</taxon>
        <taxon>Chlorophyta</taxon>
        <taxon>core chlorophytes</taxon>
        <taxon>Trebouxiophyceae</taxon>
        <taxon>Chlorellales</taxon>
        <taxon>Chlorellaceae</taxon>
        <taxon>Apatococcus</taxon>
    </lineage>
</organism>
<reference evidence="1 2" key="1">
    <citation type="journal article" date="2024" name="Nat. Commun.">
        <title>Phylogenomics reveals the evolutionary origins of lichenization in chlorophyte algae.</title>
        <authorList>
            <person name="Puginier C."/>
            <person name="Libourel C."/>
            <person name="Otte J."/>
            <person name="Skaloud P."/>
            <person name="Haon M."/>
            <person name="Grisel S."/>
            <person name="Petersen M."/>
            <person name="Berrin J.G."/>
            <person name="Delaux P.M."/>
            <person name="Dal Grande F."/>
            <person name="Keller J."/>
        </authorList>
    </citation>
    <scope>NUCLEOTIDE SEQUENCE [LARGE SCALE GENOMIC DNA]</scope>
    <source>
        <strain evidence="1 2">SAG 2523</strain>
    </source>
</reference>
<dbReference type="AlphaFoldDB" id="A0AAW1TGC8"/>
<accession>A0AAW1TGC8</accession>
<proteinExistence type="predicted"/>
<dbReference type="EMBL" id="JALJOV010000050">
    <property type="protein sequence ID" value="KAK9868027.1"/>
    <property type="molecule type" value="Genomic_DNA"/>
</dbReference>
<comment type="caution">
    <text evidence="1">The sequence shown here is derived from an EMBL/GenBank/DDBJ whole genome shotgun (WGS) entry which is preliminary data.</text>
</comment>
<evidence type="ECO:0000313" key="1">
    <source>
        <dbReference type="EMBL" id="KAK9868027.1"/>
    </source>
</evidence>
<evidence type="ECO:0000313" key="2">
    <source>
        <dbReference type="Proteomes" id="UP001485043"/>
    </source>
</evidence>